<sequence length="501" mass="59538">MKTFYQFRDEQKKKLEEHVFYDLISTDKIEFNNKLMFMPAMVHFIMNFRDMNKWVIRFETPDTSFKSVINGGTIEDETHSRLFLEDWRKLHIDDKLKWNSSDIIYWLFISSEMECFRKYGIDFMRLCIDDESDPILRYAHSESGETCGNVFFSRISPIADRIAVNLNISLRYFGTFHLNLENGHVWESEGVFENIVLEQDANEKVRSLSQRMFDIFHGIHNAFYNYTSNYILTQSYPKFPEMLTIIGNNEYPQYPDLFLITGNNHSNDIIQHINNYLEQISKHPFYEWLKSTSINPLIKLKSFIPLWTVDIMGYRDINRYVFPYERIESESERLITEYALLLSEHSYLFYNDWKSLQLDEMLRWTASDTLDFIFLNADMDTHRENLVKFSLCGLKNSEPLIRFWFMMILELSGKSFFSYVGNVAKLAEKEYNISLPYLSGKHSSVKELNVFNELYTHFISQELNQEQKIKIKEIADMVLTALLKNLDISYKYAVNNLFAAR</sequence>
<proteinExistence type="predicted"/>
<evidence type="ECO:0000313" key="4">
    <source>
        <dbReference type="Proteomes" id="UP000038204"/>
    </source>
</evidence>
<dbReference type="PATRIC" id="fig|367190.3.peg.2246"/>
<dbReference type="RefSeq" id="WP_025382572.1">
    <property type="nucleotide sequence ID" value="NZ_CABIHS010000341.1"/>
</dbReference>
<organism evidence="2 4">
    <name type="scientific">Yersinia similis</name>
    <dbReference type="NCBI Taxonomy" id="367190"/>
    <lineage>
        <taxon>Bacteria</taxon>
        <taxon>Pseudomonadati</taxon>
        <taxon>Pseudomonadota</taxon>
        <taxon>Gammaproteobacteria</taxon>
        <taxon>Enterobacterales</taxon>
        <taxon>Yersiniaceae</taxon>
        <taxon>Yersinia</taxon>
    </lineage>
</organism>
<dbReference type="KEGG" id="ysi:BF17_11605"/>
<dbReference type="InterPro" id="IPR016084">
    <property type="entry name" value="Haem_Oase-like_multi-hlx"/>
</dbReference>
<keyword evidence="3" id="KW-1185">Reference proteome</keyword>
<evidence type="ECO:0000313" key="1">
    <source>
        <dbReference type="EMBL" id="AHK19876.1"/>
    </source>
</evidence>
<dbReference type="EMBL" id="CP007230">
    <property type="protein sequence ID" value="AHK19876.1"/>
    <property type="molecule type" value="Genomic_DNA"/>
</dbReference>
<evidence type="ECO:0000313" key="3">
    <source>
        <dbReference type="Proteomes" id="UP000019439"/>
    </source>
</evidence>
<reference evidence="1 3" key="1">
    <citation type="journal article" date="2014" name="Genome Announc.">
        <title>Genome Sequence of Yersinia similis Y228T, a Member of the Yersinia pseudotuberculosis Complex.</title>
        <authorList>
            <person name="Sprague L.D."/>
            <person name="Neubauer H."/>
        </authorList>
    </citation>
    <scope>NUCLEOTIDE SEQUENCE [LARGE SCALE GENOMIC DNA]</scope>
    <source>
        <strain evidence="1 3">228</strain>
    </source>
</reference>
<evidence type="ECO:0000313" key="2">
    <source>
        <dbReference type="EMBL" id="CNH24652.1"/>
    </source>
</evidence>
<dbReference type="Proteomes" id="UP000019439">
    <property type="component" value="Chromosome"/>
</dbReference>
<accession>A0A0T9NRR6</accession>
<protein>
    <submittedName>
        <fullName evidence="2">Uncharacterized protein</fullName>
    </submittedName>
</protein>
<reference evidence="2 4" key="2">
    <citation type="submission" date="2015-03" db="EMBL/GenBank/DDBJ databases">
        <authorList>
            <person name="Murphy D."/>
        </authorList>
    </citation>
    <scope>NUCLEOTIDE SEQUENCE [LARGE SCALE GENOMIC DNA]</scope>
    <source>
        <strain evidence="2 4">Y233</strain>
    </source>
</reference>
<name>A0A0T9NRR6_9GAMM</name>
<dbReference type="EMBL" id="CQBK01000001">
    <property type="protein sequence ID" value="CNH24652.1"/>
    <property type="molecule type" value="Genomic_DNA"/>
</dbReference>
<dbReference type="AlphaFoldDB" id="A0A0T9NRR6"/>
<dbReference type="Gene3D" id="1.20.910.10">
    <property type="entry name" value="Heme oxygenase-like"/>
    <property type="match status" value="1"/>
</dbReference>
<dbReference type="GeneID" id="96664163"/>
<gene>
    <name evidence="1" type="ORF">BF17_11605</name>
    <name evidence="2" type="ORF">ERS008667_00103</name>
</gene>
<dbReference type="Proteomes" id="UP000038204">
    <property type="component" value="Unassembled WGS sequence"/>
</dbReference>